<dbReference type="EMBL" id="NMVI01000018">
    <property type="protein sequence ID" value="OYN86537.1"/>
    <property type="molecule type" value="Genomic_DNA"/>
</dbReference>
<dbReference type="Proteomes" id="UP000216533">
    <property type="component" value="Unassembled WGS sequence"/>
</dbReference>
<dbReference type="RefSeq" id="WP_094451104.1">
    <property type="nucleotide sequence ID" value="NZ_NMVI01000018.1"/>
</dbReference>
<reference evidence="2 3" key="1">
    <citation type="submission" date="2017-07" db="EMBL/GenBank/DDBJ databases">
        <title>Draft whole genome sequences of clinical Proprionibacteriaceae strains.</title>
        <authorList>
            <person name="Bernier A.-M."/>
            <person name="Bernard K."/>
            <person name="Domingo M.-C."/>
        </authorList>
    </citation>
    <scope>NUCLEOTIDE SEQUENCE [LARGE SCALE GENOMIC DNA]</scope>
    <source>
        <strain evidence="2 3">NML 160184</strain>
    </source>
</reference>
<evidence type="ECO:0008006" key="4">
    <source>
        <dbReference type="Google" id="ProtNLM"/>
    </source>
</evidence>
<comment type="caution">
    <text evidence="2">The sequence shown here is derived from an EMBL/GenBank/DDBJ whole genome shotgun (WGS) entry which is preliminary data.</text>
</comment>
<gene>
    <name evidence="2" type="ORF">CGZ92_09360</name>
</gene>
<evidence type="ECO:0000256" key="1">
    <source>
        <dbReference type="SAM" id="MobiDB-lite"/>
    </source>
</evidence>
<evidence type="ECO:0000313" key="3">
    <source>
        <dbReference type="Proteomes" id="UP000216533"/>
    </source>
</evidence>
<feature type="region of interest" description="Disordered" evidence="1">
    <location>
        <begin position="129"/>
        <end position="153"/>
    </location>
</feature>
<dbReference type="AlphaFoldDB" id="A0A255E4L8"/>
<organism evidence="2 3">
    <name type="scientific">Parenemella sanctibonifatiensis</name>
    <dbReference type="NCBI Taxonomy" id="2016505"/>
    <lineage>
        <taxon>Bacteria</taxon>
        <taxon>Bacillati</taxon>
        <taxon>Actinomycetota</taxon>
        <taxon>Actinomycetes</taxon>
        <taxon>Propionibacteriales</taxon>
        <taxon>Propionibacteriaceae</taxon>
        <taxon>Parenemella</taxon>
    </lineage>
</organism>
<evidence type="ECO:0000313" key="2">
    <source>
        <dbReference type="EMBL" id="OYN86537.1"/>
    </source>
</evidence>
<protein>
    <recommendedName>
        <fullName evidence="4">DUF600 family protein</fullName>
    </recommendedName>
</protein>
<name>A0A255E4L8_9ACTN</name>
<accession>A0A255E4L8</accession>
<proteinExistence type="predicted"/>
<sequence length="153" mass="17341">MSFEEVFESASQEILSLAFEYVGNNDAEVEDIWAYTNFENRSQATGIFYKINGQVVEQYAVNTALKEPVDDDSDRQESLGSLVADEASKIAAAFEQEARELPCEMFLAYNVPTQKFEADFGYQPKVPARDATKTWEQPYNDYLRSKGGTPYED</sequence>